<gene>
    <name evidence="2" type="ORF">P175DRAFT_0498121</name>
</gene>
<reference evidence="2 3" key="1">
    <citation type="journal article" date="2018" name="Proc. Natl. Acad. Sci. U.S.A.">
        <title>Linking secondary metabolites to gene clusters through genome sequencing of six diverse Aspergillus species.</title>
        <authorList>
            <person name="Kaerboelling I."/>
            <person name="Vesth T.C."/>
            <person name="Frisvad J.C."/>
            <person name="Nybo J.L."/>
            <person name="Theobald S."/>
            <person name="Kuo A."/>
            <person name="Bowyer P."/>
            <person name="Matsuda Y."/>
            <person name="Mondo S."/>
            <person name="Lyhne E.K."/>
            <person name="Kogle M.E."/>
            <person name="Clum A."/>
            <person name="Lipzen A."/>
            <person name="Salamov A."/>
            <person name="Ngan C.Y."/>
            <person name="Daum C."/>
            <person name="Chiniquy J."/>
            <person name="Barry K."/>
            <person name="LaButti K."/>
            <person name="Haridas S."/>
            <person name="Simmons B.A."/>
            <person name="Magnuson J.K."/>
            <person name="Mortensen U.H."/>
            <person name="Larsen T.O."/>
            <person name="Grigoriev I.V."/>
            <person name="Baker S.E."/>
            <person name="Andersen M.R."/>
        </authorList>
    </citation>
    <scope>NUCLEOTIDE SEQUENCE [LARGE SCALE GENOMIC DNA]</scope>
    <source>
        <strain evidence="2 3">IBT 24754</strain>
    </source>
</reference>
<protein>
    <recommendedName>
        <fullName evidence="4">Protein kinase domain-containing protein</fullName>
    </recommendedName>
</protein>
<dbReference type="Proteomes" id="UP000244073">
    <property type="component" value="Unassembled WGS sequence"/>
</dbReference>
<accession>A0A2T5M906</accession>
<feature type="compositionally biased region" description="Polar residues" evidence="1">
    <location>
        <begin position="122"/>
        <end position="133"/>
    </location>
</feature>
<evidence type="ECO:0000313" key="2">
    <source>
        <dbReference type="EMBL" id="PTU25018.1"/>
    </source>
</evidence>
<feature type="region of interest" description="Disordered" evidence="1">
    <location>
        <begin position="89"/>
        <end position="133"/>
    </location>
</feature>
<organism evidence="2 3">
    <name type="scientific">Aspergillus ochraceoroseus IBT 24754</name>
    <dbReference type="NCBI Taxonomy" id="1392256"/>
    <lineage>
        <taxon>Eukaryota</taxon>
        <taxon>Fungi</taxon>
        <taxon>Dikarya</taxon>
        <taxon>Ascomycota</taxon>
        <taxon>Pezizomycotina</taxon>
        <taxon>Eurotiomycetes</taxon>
        <taxon>Eurotiomycetidae</taxon>
        <taxon>Eurotiales</taxon>
        <taxon>Aspergillaceae</taxon>
        <taxon>Aspergillus</taxon>
        <taxon>Aspergillus subgen. Nidulantes</taxon>
    </lineage>
</organism>
<dbReference type="AlphaFoldDB" id="A0A2T5M906"/>
<evidence type="ECO:0000256" key="1">
    <source>
        <dbReference type="SAM" id="MobiDB-lite"/>
    </source>
</evidence>
<dbReference type="EMBL" id="MSFN02000001">
    <property type="protein sequence ID" value="PTU25018.1"/>
    <property type="molecule type" value="Genomic_DNA"/>
</dbReference>
<comment type="caution">
    <text evidence="2">The sequence shown here is derived from an EMBL/GenBank/DDBJ whole genome shotgun (WGS) entry which is preliminary data.</text>
</comment>
<evidence type="ECO:0000313" key="3">
    <source>
        <dbReference type="Proteomes" id="UP000244073"/>
    </source>
</evidence>
<dbReference type="GeneID" id="63813316"/>
<dbReference type="VEuPathDB" id="FungiDB:P175DRAFT_0498121"/>
<dbReference type="InterPro" id="IPR011009">
    <property type="entry name" value="Kinase-like_dom_sf"/>
</dbReference>
<dbReference type="OrthoDB" id="2687876at2759"/>
<dbReference type="RefSeq" id="XP_040756410.1">
    <property type="nucleotide sequence ID" value="XM_040896434.1"/>
</dbReference>
<evidence type="ECO:0008006" key="4">
    <source>
        <dbReference type="Google" id="ProtNLM"/>
    </source>
</evidence>
<sequence length="133" mass="14877">MAPKDTLLSLDLGLQDCLYRIRRDDKGNRRVIYVTVKDLDIIPEESRTYGPGRNTGIIPARHGDINRDNIFITNDGVRFIDFEESCVNSAGSNEGWDRTKSEEMQSLAENLSDSSGKGRPWTTINSLPSCSNP</sequence>
<dbReference type="SUPFAM" id="SSF56112">
    <property type="entry name" value="Protein kinase-like (PK-like)"/>
    <property type="match status" value="1"/>
</dbReference>
<proteinExistence type="predicted"/>
<name>A0A2T5M906_9EURO</name>